<name>A0A4R6UI87_9ACTN</name>
<accession>A0A4R6UI87</accession>
<dbReference type="OrthoDB" id="4929423at2"/>
<keyword evidence="2" id="KW-1185">Reference proteome</keyword>
<reference evidence="1 2" key="1">
    <citation type="submission" date="2019-03" db="EMBL/GenBank/DDBJ databases">
        <title>Genomic Encyclopedia of Type Strains, Phase IV (KMG-IV): sequencing the most valuable type-strain genomes for metagenomic binning, comparative biology and taxonomic classification.</title>
        <authorList>
            <person name="Goeker M."/>
        </authorList>
    </citation>
    <scope>NUCLEOTIDE SEQUENCE [LARGE SCALE GENOMIC DNA]</scope>
    <source>
        <strain evidence="1 2">DSM 46770</strain>
    </source>
</reference>
<evidence type="ECO:0000313" key="1">
    <source>
        <dbReference type="EMBL" id="TDQ46588.1"/>
    </source>
</evidence>
<comment type="caution">
    <text evidence="1">The sequence shown here is derived from an EMBL/GenBank/DDBJ whole genome shotgun (WGS) entry which is preliminary data.</text>
</comment>
<gene>
    <name evidence="1" type="ORF">EV190_12423</name>
</gene>
<sequence length="316" mass="33703">MRYTVRISVEVPAGRDDLDPVRAGGGVRRVLERVSSIAAIEGPDGVRVLLRAAEAREHRRGVLVDAVVEAPSAAVAETGMRLALARLLLELPETRSWQVAGCSAGPADAPPAPVAARRHVLAHAPMLRAFGAEMFGAEEDGGDPDLTGLLAGSLLVGAAAVLDGLYRDLAVLREGETTGELFGSRVFGALPAPVAFRCDPAFVRRFLLVAGTGAHRLVQPFWQPPTSFAEALAVRAMFRAGHDHLVCHRLLNGPVRCFGTLVANTLDSAHVERLALLDAETDPFGDPDDPWSLSTWFDPVDPEFAVHPYGRSPVPV</sequence>
<dbReference type="Proteomes" id="UP000295281">
    <property type="component" value="Unassembled WGS sequence"/>
</dbReference>
<proteinExistence type="predicted"/>
<protein>
    <submittedName>
        <fullName evidence="1">Uncharacterized protein</fullName>
    </submittedName>
</protein>
<evidence type="ECO:0000313" key="2">
    <source>
        <dbReference type="Proteomes" id="UP000295281"/>
    </source>
</evidence>
<dbReference type="EMBL" id="SNYN01000024">
    <property type="protein sequence ID" value="TDQ46588.1"/>
    <property type="molecule type" value="Genomic_DNA"/>
</dbReference>
<organism evidence="1 2">
    <name type="scientific">Actinorugispora endophytica</name>
    <dbReference type="NCBI Taxonomy" id="1605990"/>
    <lineage>
        <taxon>Bacteria</taxon>
        <taxon>Bacillati</taxon>
        <taxon>Actinomycetota</taxon>
        <taxon>Actinomycetes</taxon>
        <taxon>Streptosporangiales</taxon>
        <taxon>Nocardiopsidaceae</taxon>
        <taxon>Actinorugispora</taxon>
    </lineage>
</organism>
<dbReference type="RefSeq" id="WP_133743112.1">
    <property type="nucleotide sequence ID" value="NZ_SNYN01000024.1"/>
</dbReference>
<dbReference type="AlphaFoldDB" id="A0A4R6UI87"/>